<dbReference type="Gene3D" id="3.90.1200.10">
    <property type="match status" value="1"/>
</dbReference>
<proteinExistence type="predicted"/>
<dbReference type="Proteomes" id="UP001198565">
    <property type="component" value="Unassembled WGS sequence"/>
</dbReference>
<dbReference type="InterPro" id="IPR002575">
    <property type="entry name" value="Aminoglycoside_PTrfase"/>
</dbReference>
<protein>
    <submittedName>
        <fullName evidence="2">Aminoglycoside phosphotransferase family protein</fullName>
    </submittedName>
</protein>
<dbReference type="Pfam" id="PF01636">
    <property type="entry name" value="APH"/>
    <property type="match status" value="1"/>
</dbReference>
<evidence type="ECO:0000313" key="2">
    <source>
        <dbReference type="EMBL" id="MBY8889262.1"/>
    </source>
</evidence>
<feature type="domain" description="Aminoglycoside phosphotransferase" evidence="1">
    <location>
        <begin position="88"/>
        <end position="260"/>
    </location>
</feature>
<dbReference type="InterPro" id="IPR011009">
    <property type="entry name" value="Kinase-like_dom_sf"/>
</dbReference>
<comment type="caution">
    <text evidence="2">The sequence shown here is derived from an EMBL/GenBank/DDBJ whole genome shotgun (WGS) entry which is preliminary data.</text>
</comment>
<name>A0ABS7R5G0_9ACTN</name>
<sequence length="355" mass="37753">MTSYAHRQGEEGSVLDADQCAELISSTVPEIVVGLWSLDEVAVTSVEDHAGTWLMSVRAGLTDHVVGVSRAQDLVIKFGHRKEGWHADRASRLLHAEGLGQPPNMVVRSLGVGSGGVLVTEAATGRPWADCLAGPDAGRTADAVARFLLALQNADASLPLPAGEQSRTTMEISALLSLAGRELPRVSGYLEELAGRLERALVPTAGEAPVASHGDFHPRNVLVDWSSSTDQPCVTAIDLDHAGRREPAFDVGYALWQVLVTAHHLGLEVEQAAPAAHRLWTSYRDGGGLATEERVTVQMIRAFVQVTHFEHLGFGGAPLASLLEWARIAARISRHGPDILANPDIGAGRDSAGAR</sequence>
<dbReference type="EMBL" id="JAINVZ010000039">
    <property type="protein sequence ID" value="MBY8889262.1"/>
    <property type="molecule type" value="Genomic_DNA"/>
</dbReference>
<evidence type="ECO:0000313" key="3">
    <source>
        <dbReference type="Proteomes" id="UP001198565"/>
    </source>
</evidence>
<evidence type="ECO:0000259" key="1">
    <source>
        <dbReference type="Pfam" id="PF01636"/>
    </source>
</evidence>
<accession>A0ABS7R5G0</accession>
<keyword evidence="3" id="KW-1185">Reference proteome</keyword>
<gene>
    <name evidence="2" type="ORF">K7472_31125</name>
</gene>
<dbReference type="RefSeq" id="WP_222982429.1">
    <property type="nucleotide sequence ID" value="NZ_JAINVZ010000039.1"/>
</dbReference>
<dbReference type="SUPFAM" id="SSF56112">
    <property type="entry name" value="Protein kinase-like (PK-like)"/>
    <property type="match status" value="1"/>
</dbReference>
<reference evidence="2 3" key="1">
    <citation type="submission" date="2021-08" db="EMBL/GenBank/DDBJ databases">
        <title>Streptomyces sp. PTM05 isolated from lichen.</title>
        <authorList>
            <person name="Somphong A."/>
            <person name="Phongsopitanun W."/>
            <person name="Tanasupawat S."/>
        </authorList>
    </citation>
    <scope>NUCLEOTIDE SEQUENCE [LARGE SCALE GENOMIC DNA]</scope>
    <source>
        <strain evidence="2 3">Ptm05</strain>
    </source>
</reference>
<organism evidence="2 3">
    <name type="scientific">Streptantibioticus parmotrematis</name>
    <dbReference type="NCBI Taxonomy" id="2873249"/>
    <lineage>
        <taxon>Bacteria</taxon>
        <taxon>Bacillati</taxon>
        <taxon>Actinomycetota</taxon>
        <taxon>Actinomycetes</taxon>
        <taxon>Kitasatosporales</taxon>
        <taxon>Streptomycetaceae</taxon>
        <taxon>Streptantibioticus</taxon>
    </lineage>
</organism>